<dbReference type="AlphaFoldDB" id="A0A1H8BJ93"/>
<organism evidence="1 2">
    <name type="scientific">Lihuaxuella thermophila</name>
    <dbReference type="NCBI Taxonomy" id="1173111"/>
    <lineage>
        <taxon>Bacteria</taxon>
        <taxon>Bacillati</taxon>
        <taxon>Bacillota</taxon>
        <taxon>Bacilli</taxon>
        <taxon>Bacillales</taxon>
        <taxon>Thermoactinomycetaceae</taxon>
        <taxon>Lihuaxuella</taxon>
    </lineage>
</organism>
<gene>
    <name evidence="1" type="ORF">SAMN05444955_102182</name>
</gene>
<proteinExistence type="predicted"/>
<evidence type="ECO:0000313" key="1">
    <source>
        <dbReference type="EMBL" id="SEM82108.1"/>
    </source>
</evidence>
<reference evidence="1 2" key="1">
    <citation type="submission" date="2016-10" db="EMBL/GenBank/DDBJ databases">
        <authorList>
            <person name="de Groot N.N."/>
        </authorList>
    </citation>
    <scope>NUCLEOTIDE SEQUENCE [LARGE SCALE GENOMIC DNA]</scope>
    <source>
        <strain evidence="1 2">DSM 46701</strain>
    </source>
</reference>
<dbReference type="InterPro" id="IPR026838">
    <property type="entry name" value="YheC/D"/>
</dbReference>
<protein>
    <submittedName>
        <fullName evidence="1">YheC/D like ATP-grasp</fullName>
    </submittedName>
</protein>
<dbReference type="RefSeq" id="WP_089965117.1">
    <property type="nucleotide sequence ID" value="NZ_FOCQ01000002.1"/>
</dbReference>
<keyword evidence="2" id="KW-1185">Reference proteome</keyword>
<dbReference type="STRING" id="1173111.SAMN05444955_102182"/>
<dbReference type="EMBL" id="FOCQ01000002">
    <property type="protein sequence ID" value="SEM82108.1"/>
    <property type="molecule type" value="Genomic_DNA"/>
</dbReference>
<dbReference type="OrthoDB" id="7869153at2"/>
<sequence length="252" mass="29449">MDARPYQQIASKTLKTWVLQKNEAIRAYLPETHWYHPETLNLMLDKHGSVFIKPDKGGGGRGAIRIEKRSNQKVECRSLNERILLPPEQIIGWIERRLNPTKKYIMQQGIHLATIKGRPFDLRIFLQKPRQEWEVNGICAKLASPGKIVTNYSKGGQPYEAYKALLGITSQDKKKAKEIFVELYCLSKEIAKTLNSRFSGLKELGIDAGIDKQLRIWIFEVNTKPNFKMFRYLPDRRMFMRIYQTHRKLCER</sequence>
<evidence type="ECO:0000313" key="2">
    <source>
        <dbReference type="Proteomes" id="UP000199695"/>
    </source>
</evidence>
<accession>A0A1H8BJ93</accession>
<dbReference type="Gene3D" id="3.30.470.20">
    <property type="entry name" value="ATP-grasp fold, B domain"/>
    <property type="match status" value="1"/>
</dbReference>
<dbReference type="Proteomes" id="UP000199695">
    <property type="component" value="Unassembled WGS sequence"/>
</dbReference>
<dbReference type="SUPFAM" id="SSF56059">
    <property type="entry name" value="Glutathione synthetase ATP-binding domain-like"/>
    <property type="match status" value="1"/>
</dbReference>
<name>A0A1H8BJ93_9BACL</name>
<dbReference type="Pfam" id="PF14398">
    <property type="entry name" value="ATPgrasp_YheCD"/>
    <property type="match status" value="1"/>
</dbReference>